<dbReference type="Proteomes" id="UP001604336">
    <property type="component" value="Unassembled WGS sequence"/>
</dbReference>
<protein>
    <submittedName>
        <fullName evidence="2">Uncharacterized protein</fullName>
    </submittedName>
</protein>
<name>A0ABD1SHM0_9LAMI</name>
<keyword evidence="1" id="KW-0812">Transmembrane</keyword>
<keyword evidence="1" id="KW-0472">Membrane</keyword>
<dbReference type="AlphaFoldDB" id="A0ABD1SHM0"/>
<reference evidence="3" key="1">
    <citation type="submission" date="2024-07" db="EMBL/GenBank/DDBJ databases">
        <title>Two chromosome-level genome assemblies of Korean endemic species Abeliophyllum distichum and Forsythia ovata (Oleaceae).</title>
        <authorList>
            <person name="Jang H."/>
        </authorList>
    </citation>
    <scope>NUCLEOTIDE SEQUENCE [LARGE SCALE GENOMIC DNA]</scope>
</reference>
<keyword evidence="3" id="KW-1185">Reference proteome</keyword>
<feature type="transmembrane region" description="Helical" evidence="1">
    <location>
        <begin position="108"/>
        <end position="129"/>
    </location>
</feature>
<dbReference type="EMBL" id="JBFOLK010000007">
    <property type="protein sequence ID" value="KAL2499177.1"/>
    <property type="molecule type" value="Genomic_DNA"/>
</dbReference>
<comment type="caution">
    <text evidence="2">The sequence shown here is derived from an EMBL/GenBank/DDBJ whole genome shotgun (WGS) entry which is preliminary data.</text>
</comment>
<keyword evidence="1" id="KW-1133">Transmembrane helix</keyword>
<evidence type="ECO:0000313" key="3">
    <source>
        <dbReference type="Proteomes" id="UP001604336"/>
    </source>
</evidence>
<sequence length="132" mass="15063">MKKSTWNNPRVFLLQVGVAYQGCSSSGKLEKRFKARNEKQWRLNCAIKSQLQVDAEAVKFGFRILANVMQKGVQVGDHKLARSYELVMDSGGIVLRWKITNLRKERLAVLKMMVIIPPLTQVLLSYIIVSNK</sequence>
<evidence type="ECO:0000256" key="1">
    <source>
        <dbReference type="SAM" id="Phobius"/>
    </source>
</evidence>
<accession>A0ABD1SHM0</accession>
<evidence type="ECO:0000313" key="2">
    <source>
        <dbReference type="EMBL" id="KAL2499177.1"/>
    </source>
</evidence>
<gene>
    <name evidence="2" type="ORF">Adt_24727</name>
</gene>
<proteinExistence type="predicted"/>
<organism evidence="2 3">
    <name type="scientific">Abeliophyllum distichum</name>
    <dbReference type="NCBI Taxonomy" id="126358"/>
    <lineage>
        <taxon>Eukaryota</taxon>
        <taxon>Viridiplantae</taxon>
        <taxon>Streptophyta</taxon>
        <taxon>Embryophyta</taxon>
        <taxon>Tracheophyta</taxon>
        <taxon>Spermatophyta</taxon>
        <taxon>Magnoliopsida</taxon>
        <taxon>eudicotyledons</taxon>
        <taxon>Gunneridae</taxon>
        <taxon>Pentapetalae</taxon>
        <taxon>asterids</taxon>
        <taxon>lamiids</taxon>
        <taxon>Lamiales</taxon>
        <taxon>Oleaceae</taxon>
        <taxon>Forsythieae</taxon>
        <taxon>Abeliophyllum</taxon>
    </lineage>
</organism>